<keyword evidence="2" id="KW-1185">Reference proteome</keyword>
<reference evidence="1 2" key="1">
    <citation type="journal article" date="2015" name="Antonie Van Leeuwenhoek">
        <title>Bosea vaviloviae sp. nov., a new species of slow-growing rhizobia isolated from nodules of the relict species Vavilovia formosa (Stev.) Fed.</title>
        <authorList>
            <person name="Safronova V.I."/>
            <person name="Kuznetsova I.G."/>
            <person name="Sazanova A.L."/>
            <person name="Kimeklis A.K."/>
            <person name="Belimov A.A."/>
            <person name="Andronov E.E."/>
            <person name="Pinaev A.G."/>
            <person name="Chizhevskaya E.P."/>
            <person name="Pukhaev A.R."/>
            <person name="Popov K.P."/>
            <person name="Willems A."/>
            <person name="Tikhonovich I.A."/>
        </authorList>
    </citation>
    <scope>NUCLEOTIDE SEQUENCE [LARGE SCALE GENOMIC DNA]</scope>
    <source>
        <strain evidence="1 2">Vaf18</strain>
    </source>
</reference>
<evidence type="ECO:0000313" key="1">
    <source>
        <dbReference type="EMBL" id="AOO79259.1"/>
    </source>
</evidence>
<dbReference type="Proteomes" id="UP000094969">
    <property type="component" value="Chromosome"/>
</dbReference>
<dbReference type="EMBL" id="CP017147">
    <property type="protein sequence ID" value="AOO79259.1"/>
    <property type="molecule type" value="Genomic_DNA"/>
</dbReference>
<dbReference type="STRING" id="1526658.BHK69_01005"/>
<sequence length="162" mass="17604">MQGQIRDLAQCEKCDTPCRAVDRRRYVQRVLGDAGDLAPAGSSGACESFVANGITCEREDGVTFSAAVTGVSTESRQVEIWTTAALNIGEAITIYPSVGQGYDGVGFHDLGLVRMNVEVLRSRDRNELKTYVAVVKRSAPDLDYLSWYAADWSDRSSSSSLV</sequence>
<organism evidence="1 2">
    <name type="scientific">Bosea vaviloviae</name>
    <dbReference type="NCBI Taxonomy" id="1526658"/>
    <lineage>
        <taxon>Bacteria</taxon>
        <taxon>Pseudomonadati</taxon>
        <taxon>Pseudomonadota</taxon>
        <taxon>Alphaproteobacteria</taxon>
        <taxon>Hyphomicrobiales</taxon>
        <taxon>Boseaceae</taxon>
        <taxon>Bosea</taxon>
    </lineage>
</organism>
<protein>
    <submittedName>
        <fullName evidence="1">Uncharacterized protein</fullName>
    </submittedName>
</protein>
<dbReference type="KEGG" id="bvv:BHK69_01005"/>
<proteinExistence type="predicted"/>
<dbReference type="AlphaFoldDB" id="A0A1D7TVV6"/>
<name>A0A1D7TVV6_9HYPH</name>
<gene>
    <name evidence="1" type="ORF">BHK69_01005</name>
</gene>
<evidence type="ECO:0000313" key="2">
    <source>
        <dbReference type="Proteomes" id="UP000094969"/>
    </source>
</evidence>
<accession>A0A1D7TVV6</accession>